<evidence type="ECO:0000313" key="2">
    <source>
        <dbReference type="EMBL" id="KAJ7741277.1"/>
    </source>
</evidence>
<dbReference type="Proteomes" id="UP001215598">
    <property type="component" value="Unassembled WGS sequence"/>
</dbReference>
<comment type="caution">
    <text evidence="2">The sequence shown here is derived from an EMBL/GenBank/DDBJ whole genome shotgun (WGS) entry which is preliminary data.</text>
</comment>
<evidence type="ECO:0000313" key="3">
    <source>
        <dbReference type="Proteomes" id="UP001215598"/>
    </source>
</evidence>
<proteinExistence type="predicted"/>
<sequence>MTNLPSGHDLHGLPSSESAEAASLQNSPPSAGRFSYKMIGGILISNEDGVRWFEKTYGTELRKDHSADASVRVELERILTEEKGQPFGVEYAPRRGAPWYDFLATTQVEKGVWEHYEPRGTDEVLLPEHQMKGDSAREEQMREILRKLGLEPGEFKCYYY</sequence>
<name>A0AAD7IEH6_9AGAR</name>
<feature type="region of interest" description="Disordered" evidence="1">
    <location>
        <begin position="1"/>
        <end position="29"/>
    </location>
</feature>
<keyword evidence="3" id="KW-1185">Reference proteome</keyword>
<evidence type="ECO:0000256" key="1">
    <source>
        <dbReference type="SAM" id="MobiDB-lite"/>
    </source>
</evidence>
<dbReference type="AlphaFoldDB" id="A0AAD7IEH6"/>
<reference evidence="2" key="1">
    <citation type="submission" date="2023-03" db="EMBL/GenBank/DDBJ databases">
        <title>Massive genome expansion in bonnet fungi (Mycena s.s.) driven by repeated elements and novel gene families across ecological guilds.</title>
        <authorList>
            <consortium name="Lawrence Berkeley National Laboratory"/>
            <person name="Harder C.B."/>
            <person name="Miyauchi S."/>
            <person name="Viragh M."/>
            <person name="Kuo A."/>
            <person name="Thoen E."/>
            <person name="Andreopoulos B."/>
            <person name="Lu D."/>
            <person name="Skrede I."/>
            <person name="Drula E."/>
            <person name="Henrissat B."/>
            <person name="Morin E."/>
            <person name="Kohler A."/>
            <person name="Barry K."/>
            <person name="LaButti K."/>
            <person name="Morin E."/>
            <person name="Salamov A."/>
            <person name="Lipzen A."/>
            <person name="Mereny Z."/>
            <person name="Hegedus B."/>
            <person name="Baldrian P."/>
            <person name="Stursova M."/>
            <person name="Weitz H."/>
            <person name="Taylor A."/>
            <person name="Grigoriev I.V."/>
            <person name="Nagy L.G."/>
            <person name="Martin F."/>
            <person name="Kauserud H."/>
        </authorList>
    </citation>
    <scope>NUCLEOTIDE SEQUENCE</scope>
    <source>
        <strain evidence="2">CBHHK182m</strain>
    </source>
</reference>
<dbReference type="EMBL" id="JARKIB010000099">
    <property type="protein sequence ID" value="KAJ7741277.1"/>
    <property type="molecule type" value="Genomic_DNA"/>
</dbReference>
<gene>
    <name evidence="2" type="ORF">B0H16DRAFT_1464473</name>
</gene>
<protein>
    <submittedName>
        <fullName evidence="2">Uncharacterized protein</fullName>
    </submittedName>
</protein>
<organism evidence="2 3">
    <name type="scientific">Mycena metata</name>
    <dbReference type="NCBI Taxonomy" id="1033252"/>
    <lineage>
        <taxon>Eukaryota</taxon>
        <taxon>Fungi</taxon>
        <taxon>Dikarya</taxon>
        <taxon>Basidiomycota</taxon>
        <taxon>Agaricomycotina</taxon>
        <taxon>Agaricomycetes</taxon>
        <taxon>Agaricomycetidae</taxon>
        <taxon>Agaricales</taxon>
        <taxon>Marasmiineae</taxon>
        <taxon>Mycenaceae</taxon>
        <taxon>Mycena</taxon>
    </lineage>
</organism>
<accession>A0AAD7IEH6</accession>